<dbReference type="PROSITE" id="PS00639">
    <property type="entry name" value="THIOL_PROTEASE_HIS"/>
    <property type="match status" value="1"/>
</dbReference>
<dbReference type="Pfam" id="PF00112">
    <property type="entry name" value="Peptidase_C1"/>
    <property type="match status" value="1"/>
</dbReference>
<evidence type="ECO:0000256" key="6">
    <source>
        <dbReference type="ARBA" id="ARBA00023136"/>
    </source>
</evidence>
<keyword evidence="8" id="KW-0325">Glycoprotein</keyword>
<accession>A0AAD5H8V5</accession>
<feature type="domain" description="SRCR" evidence="10">
    <location>
        <begin position="530"/>
        <end position="636"/>
    </location>
</feature>
<dbReference type="GO" id="GO:0006508">
    <property type="term" value="P:proteolysis"/>
    <property type="evidence" value="ECO:0007669"/>
    <property type="project" value="InterPro"/>
</dbReference>
<feature type="chain" id="PRO_5041928033" description="SRCR domain-containing protein" evidence="9">
    <location>
        <begin position="27"/>
        <end position="1140"/>
    </location>
</feature>
<evidence type="ECO:0000256" key="4">
    <source>
        <dbReference type="ARBA" id="ARBA00022737"/>
    </source>
</evidence>
<dbReference type="GO" id="GO:0008234">
    <property type="term" value="F:cysteine-type peptidase activity"/>
    <property type="evidence" value="ECO:0007669"/>
    <property type="project" value="InterPro"/>
</dbReference>
<dbReference type="Gene3D" id="3.90.70.10">
    <property type="entry name" value="Cysteine proteinases"/>
    <property type="match status" value="1"/>
</dbReference>
<dbReference type="SUPFAM" id="SSF54001">
    <property type="entry name" value="Cysteine proteinases"/>
    <property type="match status" value="1"/>
</dbReference>
<organism evidence="11 12">
    <name type="scientific">Chlorella ohadii</name>
    <dbReference type="NCBI Taxonomy" id="2649997"/>
    <lineage>
        <taxon>Eukaryota</taxon>
        <taxon>Viridiplantae</taxon>
        <taxon>Chlorophyta</taxon>
        <taxon>core chlorophytes</taxon>
        <taxon>Trebouxiophyceae</taxon>
        <taxon>Chlorellales</taxon>
        <taxon>Chlorellaceae</taxon>
        <taxon>Chlorella clade</taxon>
        <taxon>Chlorella</taxon>
    </lineage>
</organism>
<evidence type="ECO:0000256" key="5">
    <source>
        <dbReference type="ARBA" id="ARBA00022989"/>
    </source>
</evidence>
<keyword evidence="12" id="KW-1185">Reference proteome</keyword>
<evidence type="ECO:0000256" key="9">
    <source>
        <dbReference type="SAM" id="SignalP"/>
    </source>
</evidence>
<dbReference type="AlphaFoldDB" id="A0AAD5H8V5"/>
<keyword evidence="3 9" id="KW-0732">Signal</keyword>
<feature type="signal peptide" evidence="9">
    <location>
        <begin position="1"/>
        <end position="26"/>
    </location>
</feature>
<comment type="subcellular location">
    <subcellularLocation>
        <location evidence="1">Membrane</location>
        <topology evidence="1">Single-pass membrane protein</topology>
    </subcellularLocation>
</comment>
<keyword evidence="2" id="KW-0812">Transmembrane</keyword>
<dbReference type="GO" id="GO:0016020">
    <property type="term" value="C:membrane"/>
    <property type="evidence" value="ECO:0007669"/>
    <property type="project" value="UniProtKB-SubCell"/>
</dbReference>
<dbReference type="PRINTS" id="PR00705">
    <property type="entry name" value="PAPAIN"/>
</dbReference>
<evidence type="ECO:0000256" key="1">
    <source>
        <dbReference type="ARBA" id="ARBA00004167"/>
    </source>
</evidence>
<dbReference type="InterPro" id="IPR036772">
    <property type="entry name" value="SRCR-like_dom_sf"/>
</dbReference>
<dbReference type="EMBL" id="JADXDR010000013">
    <property type="protein sequence ID" value="KAI7845778.1"/>
    <property type="molecule type" value="Genomic_DNA"/>
</dbReference>
<dbReference type="FunFam" id="3.10.250.10:FF:000001">
    <property type="entry name" value="Lysyl oxidase 4 isoform X1"/>
    <property type="match status" value="1"/>
</dbReference>
<keyword evidence="5" id="KW-1133">Transmembrane helix</keyword>
<protein>
    <recommendedName>
        <fullName evidence="10">SRCR domain-containing protein</fullName>
    </recommendedName>
</protein>
<dbReference type="Pfam" id="PF00530">
    <property type="entry name" value="SRCR"/>
    <property type="match status" value="3"/>
</dbReference>
<keyword evidence="7" id="KW-1015">Disulfide bond</keyword>
<keyword evidence="6" id="KW-0472">Membrane</keyword>
<dbReference type="FunFam" id="3.10.250.10:FF:000016">
    <property type="entry name" value="Scavenger receptor cysteine-rich protein type 12"/>
    <property type="match status" value="1"/>
</dbReference>
<dbReference type="SUPFAM" id="SSF56487">
    <property type="entry name" value="SRCR-like"/>
    <property type="match status" value="3"/>
</dbReference>
<dbReference type="PRINTS" id="PR00258">
    <property type="entry name" value="SPERACTRCPTR"/>
</dbReference>
<evidence type="ECO:0000256" key="3">
    <source>
        <dbReference type="ARBA" id="ARBA00022729"/>
    </source>
</evidence>
<comment type="caution">
    <text evidence="11">The sequence shown here is derived from an EMBL/GenBank/DDBJ whole genome shotgun (WGS) entry which is preliminary data.</text>
</comment>
<dbReference type="PANTHER" id="PTHR48071:SF18">
    <property type="entry name" value="DELETED IN MALIGNANT BRAIN TUMORS 1 PROTEIN-RELATED"/>
    <property type="match status" value="1"/>
</dbReference>
<sequence>MRSHHSATAVALVTVGLLAWALPASAAPRGGQPNPLARFTSWQKAWAALSPYQLSPSLAAAAPCNRSGPALAAACGEAAIQGLWGQWKSKYKLNYAGAVNTLRYGYFKKNVQGLITKLATCPKTVWIAVNYRADWSPNELGANKKIFVPKIKPSVPVKPGAQPPSWDWRRSALDKVTPAKDQGRCGSCFAFAAVAAIESKLLIQYNKTYRGYPIDLSEQQMVDCVNAGQGSYLSQGCAGGYLEDALAYAARRYVVKEGLYPYTSGATGVQKLCGSTLNAKDVGQVDKVQLTGGGFNQLQQWSATALRQAVQVAPVMVGIYAPEGGLFEFYSGGTWPASACSLPPGAPNATKAMVNHALLVVGYDMTTPGNYHWIVKNSWGRGEEWGENGFGRIAMMPDGTYGTCFMYYYMVSPTELVPTNLAPVPEPARTSLRLVNPNPTNPAAGRLEVFHNNQWGSVCMDGFNAAAATVVCKQLRRGDVGTVVPTSWFGEGNGKPLWLDEVNCRGDEERLEVCAHAGWGVSNCGHKEDVGVVCRNATQGVVSGRLELRYNNGWRPVCSDGFDTLAATVVCKQLGQGSAGKAIPLYLIGAYGQGSGPTRLASIKCRGTEASWEACRSAVWTNGGCGPSGDVAVSCSAAAPTVRLVYGNQTSVDQFLTRGRLELGLSNSGYAVPSATYGEGTGPILFDDVACTGSEATIQQCPRAPPAKIDCTHREDVGVTCSGADSRVIPAGAFGNNYGARARIKLQVKNNCEEDIQVAIMFWFNPWGVPAGCKYVGLFYHADGNTNTYCVHSWMTIKPGQTAYLADTGFSRWYYSVRYSSDLVPFGPKGESHTLKWQPCSQGQPDCFNWLYIDSPYVDSPATPSPVAKVSCTDPSVPTNVVPSDFWRVWYSWPALPTPGAAFALDVTITVDALGGKSTSYHWSHAVFFTDARPAGGTALQYSAVAMMGLQNWGPDGTRAALFSVYNGAMGRPDPRLAQDGRAWCNKEGWGTPCFAVVDWRVGVPYTFRLALAGRTAAGDTLRCTLIDSQSGASWTIGETFVPAYYGSPDHSVSFYQVYAPVASCAKFDAAQVTFSNLRMSSGGTGLRPTLVGAVIPAEYPNNPCPGWVSLDICGTTVTGAGPMRAPVDLHDAVMDNCPA</sequence>
<name>A0AAD5H8V5_9CHLO</name>
<dbReference type="PANTHER" id="PTHR48071">
    <property type="entry name" value="SRCR DOMAIN-CONTAINING PROTEIN"/>
    <property type="match status" value="1"/>
</dbReference>
<dbReference type="SMART" id="SM00202">
    <property type="entry name" value="SR"/>
    <property type="match status" value="3"/>
</dbReference>
<dbReference type="CDD" id="cd02248">
    <property type="entry name" value="Peptidase_C1A"/>
    <property type="match status" value="1"/>
</dbReference>
<keyword evidence="4" id="KW-0677">Repeat</keyword>
<dbReference type="SMART" id="SM00645">
    <property type="entry name" value="Pept_C1"/>
    <property type="match status" value="1"/>
</dbReference>
<dbReference type="Proteomes" id="UP001205105">
    <property type="component" value="Unassembled WGS sequence"/>
</dbReference>
<dbReference type="InterPro" id="IPR039417">
    <property type="entry name" value="Peptidase_C1A_papain-like"/>
</dbReference>
<evidence type="ECO:0000256" key="7">
    <source>
        <dbReference type="ARBA" id="ARBA00023157"/>
    </source>
</evidence>
<dbReference type="InterPro" id="IPR025660">
    <property type="entry name" value="Pept_his_AS"/>
</dbReference>
<feature type="domain" description="SRCR" evidence="10">
    <location>
        <begin position="662"/>
        <end position="722"/>
    </location>
</feature>
<evidence type="ECO:0000313" key="12">
    <source>
        <dbReference type="Proteomes" id="UP001205105"/>
    </source>
</evidence>
<dbReference type="Gene3D" id="3.10.250.10">
    <property type="entry name" value="SRCR-like domain"/>
    <property type="match status" value="3"/>
</dbReference>
<evidence type="ECO:0000313" key="11">
    <source>
        <dbReference type="EMBL" id="KAI7845778.1"/>
    </source>
</evidence>
<dbReference type="InterPro" id="IPR038765">
    <property type="entry name" value="Papain-like_cys_pep_sf"/>
</dbReference>
<dbReference type="InterPro" id="IPR000668">
    <property type="entry name" value="Peptidase_C1A_C"/>
</dbReference>
<feature type="domain" description="SRCR" evidence="10">
    <location>
        <begin position="432"/>
        <end position="535"/>
    </location>
</feature>
<gene>
    <name evidence="11" type="ORF">COHA_000692</name>
</gene>
<dbReference type="PROSITE" id="PS50287">
    <property type="entry name" value="SRCR_2"/>
    <property type="match status" value="3"/>
</dbReference>
<evidence type="ECO:0000259" key="10">
    <source>
        <dbReference type="PROSITE" id="PS50287"/>
    </source>
</evidence>
<evidence type="ECO:0000256" key="2">
    <source>
        <dbReference type="ARBA" id="ARBA00022692"/>
    </source>
</evidence>
<proteinExistence type="predicted"/>
<dbReference type="InterPro" id="IPR001190">
    <property type="entry name" value="SRCR"/>
</dbReference>
<evidence type="ECO:0000256" key="8">
    <source>
        <dbReference type="ARBA" id="ARBA00023180"/>
    </source>
</evidence>
<reference evidence="11" key="1">
    <citation type="submission" date="2020-11" db="EMBL/GenBank/DDBJ databases">
        <title>Chlorella ohadii genome sequencing and assembly.</title>
        <authorList>
            <person name="Murik O."/>
            <person name="Treves H."/>
            <person name="Kedem I."/>
            <person name="Shotland Y."/>
            <person name="Kaplan A."/>
        </authorList>
    </citation>
    <scope>NUCLEOTIDE SEQUENCE</scope>
    <source>
        <strain evidence="11">1</strain>
    </source>
</reference>